<reference evidence="2 3" key="1">
    <citation type="journal article" date="2008" name="BMC Genomics">
        <title>Complete genome of Phenylobacterium zucineum - a novel facultative intracellular bacterium isolated from human erythroleukemia cell line K562.</title>
        <authorList>
            <person name="Luo Y."/>
            <person name="Xu X."/>
            <person name="Ding Z."/>
            <person name="Liu Z."/>
            <person name="Zhang B."/>
            <person name="Yan Z."/>
            <person name="Sun J."/>
            <person name="Hu S."/>
            <person name="Hu X."/>
        </authorList>
    </citation>
    <scope>NUCLEOTIDE SEQUENCE [LARGE SCALE GENOMIC DNA]</scope>
    <source>
        <strain evidence="2 3">HLK1</strain>
    </source>
</reference>
<feature type="compositionally biased region" description="Basic residues" evidence="1">
    <location>
        <begin position="9"/>
        <end position="18"/>
    </location>
</feature>
<evidence type="ECO:0000313" key="3">
    <source>
        <dbReference type="Proteomes" id="UP000001868"/>
    </source>
</evidence>
<gene>
    <name evidence="2" type="ordered locus">PHZ_c2200</name>
</gene>
<evidence type="ECO:0008006" key="4">
    <source>
        <dbReference type="Google" id="ProtNLM"/>
    </source>
</evidence>
<dbReference type="AlphaFoldDB" id="B4RET5"/>
<dbReference type="InterPro" id="IPR021335">
    <property type="entry name" value="DUF2948"/>
</dbReference>
<evidence type="ECO:0000256" key="1">
    <source>
        <dbReference type="SAM" id="MobiDB-lite"/>
    </source>
</evidence>
<proteinExistence type="predicted"/>
<dbReference type="Proteomes" id="UP000001868">
    <property type="component" value="Chromosome"/>
</dbReference>
<organism evidence="2 3">
    <name type="scientific">Phenylobacterium zucineum (strain HLK1)</name>
    <dbReference type="NCBI Taxonomy" id="450851"/>
    <lineage>
        <taxon>Bacteria</taxon>
        <taxon>Pseudomonadati</taxon>
        <taxon>Pseudomonadota</taxon>
        <taxon>Alphaproteobacteria</taxon>
        <taxon>Caulobacterales</taxon>
        <taxon>Caulobacteraceae</taxon>
        <taxon>Phenylobacterium</taxon>
    </lineage>
</organism>
<sequence>MRGADPPHQGRRNGRGGLRRMGETGPLRLLAQDADDLAVLSAALQDAVGKVGDIRYEPRARQLTVAFNRFRWEAGTRQRVRSALQLGGVLKVQARNVRRDRPDAVIELLALTFEPGEEPGGIVMLSFAGGGDLRAEVECVDAVLADVSQPWPTPRTPAHES</sequence>
<dbReference type="EMBL" id="CP000747">
    <property type="protein sequence ID" value="ACG78611.1"/>
    <property type="molecule type" value="Genomic_DNA"/>
</dbReference>
<name>B4RET5_PHEZH</name>
<dbReference type="eggNOG" id="ENOG5032SGB">
    <property type="taxonomic scope" value="Bacteria"/>
</dbReference>
<dbReference type="KEGG" id="pzu:PHZ_c2200"/>
<protein>
    <recommendedName>
        <fullName evidence="4">DUF2948 domain-containing protein</fullName>
    </recommendedName>
</protein>
<dbReference type="HOGENOM" id="CLU_118443_0_0_5"/>
<keyword evidence="3" id="KW-1185">Reference proteome</keyword>
<dbReference type="STRING" id="450851.PHZ_c2200"/>
<feature type="region of interest" description="Disordered" evidence="1">
    <location>
        <begin position="1"/>
        <end position="22"/>
    </location>
</feature>
<dbReference type="Pfam" id="PF11164">
    <property type="entry name" value="DUF2948"/>
    <property type="match status" value="1"/>
</dbReference>
<accession>B4RET5</accession>
<evidence type="ECO:0000313" key="2">
    <source>
        <dbReference type="EMBL" id="ACG78611.1"/>
    </source>
</evidence>